<evidence type="ECO:0008006" key="4">
    <source>
        <dbReference type="Google" id="ProtNLM"/>
    </source>
</evidence>
<name>A0A6C0GQD5_9BACT</name>
<keyword evidence="3" id="KW-1185">Reference proteome</keyword>
<evidence type="ECO:0000313" key="2">
    <source>
        <dbReference type="EMBL" id="QHT70269.1"/>
    </source>
</evidence>
<protein>
    <recommendedName>
        <fullName evidence="4">DUF481 domain-containing protein</fullName>
    </recommendedName>
</protein>
<dbReference type="KEGG" id="rhoz:GXP67_28270"/>
<accession>A0A6C0GQD5</accession>
<evidence type="ECO:0000256" key="1">
    <source>
        <dbReference type="SAM" id="SignalP"/>
    </source>
</evidence>
<sequence>MKRLFMRMLSIIAGVVISLQLAVAQEKVTLQSGEEEMDSTQFSGLLRSYNQIIRVQSEELVLFKIDLLGPALYGLSFGGKNDSTARNVNNVIRLSVEKKFRPDWSWIAGTTIQADTREVRDIGILGGVRYYYNLNRRILKGKSANNFSANYLSPQLIARTRPGKDQQQVALQLLYGIQRRIFSWDILMLMPEFRAE</sequence>
<dbReference type="Proteomes" id="UP000480178">
    <property type="component" value="Chromosome"/>
</dbReference>
<evidence type="ECO:0000313" key="3">
    <source>
        <dbReference type="Proteomes" id="UP000480178"/>
    </source>
</evidence>
<dbReference type="RefSeq" id="WP_162446250.1">
    <property type="nucleotide sequence ID" value="NZ_CP048222.1"/>
</dbReference>
<feature type="chain" id="PRO_5025377226" description="DUF481 domain-containing protein" evidence="1">
    <location>
        <begin position="25"/>
        <end position="196"/>
    </location>
</feature>
<reference evidence="2 3" key="1">
    <citation type="submission" date="2020-01" db="EMBL/GenBank/DDBJ databases">
        <authorList>
            <person name="Kim M.K."/>
        </authorList>
    </citation>
    <scope>NUCLEOTIDE SEQUENCE [LARGE SCALE GENOMIC DNA]</scope>
    <source>
        <strain evidence="2 3">172606-1</strain>
    </source>
</reference>
<dbReference type="EMBL" id="CP048222">
    <property type="protein sequence ID" value="QHT70269.1"/>
    <property type="molecule type" value="Genomic_DNA"/>
</dbReference>
<feature type="signal peptide" evidence="1">
    <location>
        <begin position="1"/>
        <end position="24"/>
    </location>
</feature>
<gene>
    <name evidence="2" type="ORF">GXP67_28270</name>
</gene>
<dbReference type="AlphaFoldDB" id="A0A6C0GQD5"/>
<proteinExistence type="predicted"/>
<keyword evidence="1" id="KW-0732">Signal</keyword>
<organism evidence="2 3">
    <name type="scientific">Rhodocytophaga rosea</name>
    <dbReference type="NCBI Taxonomy" id="2704465"/>
    <lineage>
        <taxon>Bacteria</taxon>
        <taxon>Pseudomonadati</taxon>
        <taxon>Bacteroidota</taxon>
        <taxon>Cytophagia</taxon>
        <taxon>Cytophagales</taxon>
        <taxon>Rhodocytophagaceae</taxon>
        <taxon>Rhodocytophaga</taxon>
    </lineage>
</organism>